<keyword evidence="5" id="KW-0807">Transducer</keyword>
<evidence type="ECO:0000313" key="8">
    <source>
        <dbReference type="Proteomes" id="UP000182400"/>
    </source>
</evidence>
<evidence type="ECO:0000313" key="7">
    <source>
        <dbReference type="EMBL" id="SFP22398.1"/>
    </source>
</evidence>
<dbReference type="EMBL" id="FOWP01000007">
    <property type="protein sequence ID" value="SFP22398.1"/>
    <property type="molecule type" value="Genomic_DNA"/>
</dbReference>
<name>A0A1I5NKN3_9GAMM</name>
<sequence length="381" mass="41640">MREQNLPLVIPSLTLLAGSLAVVLVGIGWLNTLAALIGLLLVGSALLLQQKRLKPSPPSVEVQNSGEQPLPRDVEELCEQTLPLWSQQIHSARNHTEEAISALSERFANLSVRIQQSLGNGPEREAGNRLVALLSTSQHELDMIIMALREALASKESLLKEVTELSNFTDQLQDMAQDVADIAKQTNLLALNAAIEAARAGESGRGFAVVADEVRKLSTMSGSTGQRIGETVTIVNSAIHKTLDISREYAKTDAITLNNASDVIKGVITRFHHSASGIVSHNEAMRSQSEIVAQDIAEVLVALQFQDRISQMLGHVSGDIDKLFDHIHTSNEQRRLGHEPAPLDVARWLHELAQTYTMPEQHDIHRGAAPGKRNDSEITFF</sequence>
<keyword evidence="4 6" id="KW-0472">Membrane</keyword>
<dbReference type="PANTHER" id="PTHR32089">
    <property type="entry name" value="METHYL-ACCEPTING CHEMOTAXIS PROTEIN MCPB"/>
    <property type="match status" value="1"/>
</dbReference>
<evidence type="ECO:0000256" key="4">
    <source>
        <dbReference type="ARBA" id="ARBA00023136"/>
    </source>
</evidence>
<dbReference type="GO" id="GO:0016020">
    <property type="term" value="C:membrane"/>
    <property type="evidence" value="ECO:0007669"/>
    <property type="project" value="UniProtKB-SubCell"/>
</dbReference>
<evidence type="ECO:0000256" key="6">
    <source>
        <dbReference type="SAM" id="Phobius"/>
    </source>
</evidence>
<dbReference type="PROSITE" id="PS50111">
    <property type="entry name" value="CHEMOTAXIS_TRANSDUC_2"/>
    <property type="match status" value="1"/>
</dbReference>
<dbReference type="SMART" id="SM00283">
    <property type="entry name" value="MA"/>
    <property type="match status" value="1"/>
</dbReference>
<dbReference type="SUPFAM" id="SSF58104">
    <property type="entry name" value="Methyl-accepting chemotaxis protein (MCP) signaling domain"/>
    <property type="match status" value="1"/>
</dbReference>
<accession>A0A1I5NKN3</accession>
<evidence type="ECO:0000256" key="5">
    <source>
        <dbReference type="ARBA" id="ARBA00023224"/>
    </source>
</evidence>
<feature type="transmembrane region" description="Helical" evidence="6">
    <location>
        <begin position="31"/>
        <end position="48"/>
    </location>
</feature>
<dbReference type="GO" id="GO:0007165">
    <property type="term" value="P:signal transduction"/>
    <property type="evidence" value="ECO:0007669"/>
    <property type="project" value="UniProtKB-KW"/>
</dbReference>
<dbReference type="STRING" id="658457.SAMN05216601_10731"/>
<evidence type="ECO:0000256" key="2">
    <source>
        <dbReference type="ARBA" id="ARBA00022692"/>
    </source>
</evidence>
<keyword evidence="3 6" id="KW-1133">Transmembrane helix</keyword>
<dbReference type="Pfam" id="PF00015">
    <property type="entry name" value="MCPsignal"/>
    <property type="match status" value="1"/>
</dbReference>
<keyword evidence="2 6" id="KW-0812">Transmembrane</keyword>
<dbReference type="GO" id="GO:0006935">
    <property type="term" value="P:chemotaxis"/>
    <property type="evidence" value="ECO:0007669"/>
    <property type="project" value="UniProtKB-ARBA"/>
</dbReference>
<dbReference type="RefSeq" id="WP_074939426.1">
    <property type="nucleotide sequence ID" value="NZ_FOWP01000007.1"/>
</dbReference>
<dbReference type="Gene3D" id="1.10.287.950">
    <property type="entry name" value="Methyl-accepting chemotaxis protein"/>
    <property type="match status" value="1"/>
</dbReference>
<dbReference type="AlphaFoldDB" id="A0A1I5NKN3"/>
<dbReference type="PANTHER" id="PTHR32089:SF112">
    <property type="entry name" value="LYSOZYME-LIKE PROTEIN-RELATED"/>
    <property type="match status" value="1"/>
</dbReference>
<organism evidence="7 8">
    <name type="scientific">Ectopseudomonas composti</name>
    <dbReference type="NCBI Taxonomy" id="658457"/>
    <lineage>
        <taxon>Bacteria</taxon>
        <taxon>Pseudomonadati</taxon>
        <taxon>Pseudomonadota</taxon>
        <taxon>Gammaproteobacteria</taxon>
        <taxon>Pseudomonadales</taxon>
        <taxon>Pseudomonadaceae</taxon>
        <taxon>Ectopseudomonas</taxon>
    </lineage>
</organism>
<evidence type="ECO:0000256" key="1">
    <source>
        <dbReference type="ARBA" id="ARBA00004370"/>
    </source>
</evidence>
<proteinExistence type="predicted"/>
<gene>
    <name evidence="7" type="ORF">SAMN05216601_10731</name>
</gene>
<evidence type="ECO:0000256" key="3">
    <source>
        <dbReference type="ARBA" id="ARBA00022989"/>
    </source>
</evidence>
<dbReference type="OrthoDB" id="3288815at2"/>
<dbReference type="InterPro" id="IPR004089">
    <property type="entry name" value="MCPsignal_dom"/>
</dbReference>
<reference evidence="7 8" key="1">
    <citation type="submission" date="2016-10" db="EMBL/GenBank/DDBJ databases">
        <authorList>
            <person name="de Groot N.N."/>
        </authorList>
    </citation>
    <scope>NUCLEOTIDE SEQUENCE [LARGE SCALE GENOMIC DNA]</scope>
    <source>
        <strain evidence="7 8">CCUG 59231</strain>
    </source>
</reference>
<comment type="subcellular location">
    <subcellularLocation>
        <location evidence="1">Membrane</location>
    </subcellularLocation>
</comment>
<dbReference type="Proteomes" id="UP000182400">
    <property type="component" value="Unassembled WGS sequence"/>
</dbReference>
<protein>
    <submittedName>
        <fullName evidence="7">Methyl-accepting chemotaxis protein</fullName>
    </submittedName>
</protein>